<keyword evidence="2" id="KW-1185">Reference proteome</keyword>
<comment type="caution">
    <text evidence="1">The sequence shown here is derived from an EMBL/GenBank/DDBJ whole genome shotgun (WGS) entry which is preliminary data.</text>
</comment>
<dbReference type="InterPro" id="IPR036397">
    <property type="entry name" value="RNaseH_sf"/>
</dbReference>
<name>A0ABW0F1G5_9HYPH</name>
<dbReference type="InterPro" id="IPR012337">
    <property type="entry name" value="RNaseH-like_sf"/>
</dbReference>
<sequence length="191" mass="20968">MTATMILAIDGATASGWALGKPGTTPRVGLQRLKKPSEDTWLVADGAARFVRDICFMDDTRPDLIAIEALMPNFNSGDDRERHIQRSAASMLVPPLIMGAVRGIAACYGIQVVQVYPATWRKHYLGRSNFGSRDETKRQTIARGVMLGYLPAGCKDDNMADAAGIFSWAECVYGRTVQPLHLFDEGRLRHG</sequence>
<protein>
    <submittedName>
        <fullName evidence="1">Uncharacterized protein</fullName>
    </submittedName>
</protein>
<proteinExistence type="predicted"/>
<dbReference type="EMBL" id="JBHSLI010000002">
    <property type="protein sequence ID" value="MFC5292713.1"/>
    <property type="molecule type" value="Genomic_DNA"/>
</dbReference>
<organism evidence="1 2">
    <name type="scientific">Bosea minatitlanensis</name>
    <dbReference type="NCBI Taxonomy" id="128782"/>
    <lineage>
        <taxon>Bacteria</taxon>
        <taxon>Pseudomonadati</taxon>
        <taxon>Pseudomonadota</taxon>
        <taxon>Alphaproteobacteria</taxon>
        <taxon>Hyphomicrobiales</taxon>
        <taxon>Boseaceae</taxon>
        <taxon>Bosea</taxon>
    </lineage>
</organism>
<dbReference type="Proteomes" id="UP001595976">
    <property type="component" value="Unassembled WGS sequence"/>
</dbReference>
<dbReference type="SUPFAM" id="SSF53098">
    <property type="entry name" value="Ribonuclease H-like"/>
    <property type="match status" value="1"/>
</dbReference>
<dbReference type="Gene3D" id="3.30.420.10">
    <property type="entry name" value="Ribonuclease H-like superfamily/Ribonuclease H"/>
    <property type="match status" value="1"/>
</dbReference>
<reference evidence="2" key="1">
    <citation type="journal article" date="2019" name="Int. J. Syst. Evol. Microbiol.">
        <title>The Global Catalogue of Microorganisms (GCM) 10K type strain sequencing project: providing services to taxonomists for standard genome sequencing and annotation.</title>
        <authorList>
            <consortium name="The Broad Institute Genomics Platform"/>
            <consortium name="The Broad Institute Genome Sequencing Center for Infectious Disease"/>
            <person name="Wu L."/>
            <person name="Ma J."/>
        </authorList>
    </citation>
    <scope>NUCLEOTIDE SEQUENCE [LARGE SCALE GENOMIC DNA]</scope>
    <source>
        <strain evidence="2">CGMCC 1.15643</strain>
    </source>
</reference>
<evidence type="ECO:0000313" key="2">
    <source>
        <dbReference type="Proteomes" id="UP001595976"/>
    </source>
</evidence>
<evidence type="ECO:0000313" key="1">
    <source>
        <dbReference type="EMBL" id="MFC5292713.1"/>
    </source>
</evidence>
<accession>A0ABW0F1G5</accession>
<dbReference type="RefSeq" id="WP_260347983.1">
    <property type="nucleotide sequence ID" value="NZ_JAOAOS010000002.1"/>
</dbReference>
<gene>
    <name evidence="1" type="ORF">ACFPK2_06895</name>
</gene>